<dbReference type="Proteomes" id="UP000317010">
    <property type="component" value="Unassembled WGS sequence"/>
</dbReference>
<evidence type="ECO:0008006" key="3">
    <source>
        <dbReference type="Google" id="ProtNLM"/>
    </source>
</evidence>
<dbReference type="EMBL" id="VLLI01000014">
    <property type="protein sequence ID" value="TWI95953.1"/>
    <property type="molecule type" value="Genomic_DNA"/>
</dbReference>
<accession>A0A562TR63</accession>
<proteinExistence type="predicted"/>
<keyword evidence="2" id="KW-1185">Reference proteome</keyword>
<reference evidence="1 2" key="1">
    <citation type="submission" date="2019-07" db="EMBL/GenBank/DDBJ databases">
        <title>Genomic Encyclopedia of Archaeal and Bacterial Type Strains, Phase II (KMG-II): from individual species to whole genera.</title>
        <authorList>
            <person name="Goeker M."/>
        </authorList>
    </citation>
    <scope>NUCLEOTIDE SEQUENCE [LARGE SCALE GENOMIC DNA]</scope>
    <source>
        <strain evidence="1 2">ATCC BAA-1854</strain>
    </source>
</reference>
<name>A0A562TR63_9SPHI</name>
<organism evidence="1 2">
    <name type="scientific">Mucilaginibacter frigoritolerans</name>
    <dbReference type="NCBI Taxonomy" id="652788"/>
    <lineage>
        <taxon>Bacteria</taxon>
        <taxon>Pseudomonadati</taxon>
        <taxon>Bacteroidota</taxon>
        <taxon>Sphingobacteriia</taxon>
        <taxon>Sphingobacteriales</taxon>
        <taxon>Sphingobacteriaceae</taxon>
        <taxon>Mucilaginibacter</taxon>
    </lineage>
</organism>
<dbReference type="AlphaFoldDB" id="A0A562TR63"/>
<dbReference type="OrthoDB" id="9809896at2"/>
<dbReference type="SUPFAM" id="SSF56059">
    <property type="entry name" value="Glutathione synthetase ATP-binding domain-like"/>
    <property type="match status" value="1"/>
</dbReference>
<comment type="caution">
    <text evidence="1">The sequence shown here is derived from an EMBL/GenBank/DDBJ whole genome shotgun (WGS) entry which is preliminary data.</text>
</comment>
<evidence type="ECO:0000313" key="1">
    <source>
        <dbReference type="EMBL" id="TWI95953.1"/>
    </source>
</evidence>
<gene>
    <name evidence="1" type="ORF">JN11_04228</name>
</gene>
<sequence length="413" mass="47017">MTAEIFDLKESTHSGALLKKLLAAYCGALPFGEDSFSHIPVVVKPHYLPQMERLCRTLNKALVKVVSAYFTDERIRAIYNLDAELESILKVAAEKEYRVGLYRPDLLQDVNGQAKICEIGARYAINGWMLSYYLNLAVSNPEVIEQLELQAVPGQQDFVDTFYHIFDAKEPLVMVHDNEKGTEIFNLLNEFGKKGLNALFASPADLEMDNGLVTLRGKTVSQFILEMDREELRKFSPDVLCHIIRNGIYFNDVRTLILVHDKRVLAVLYDDAIMADYLSVEEYQFLKPFLIPTYTLNKSEKRDEIINSHQNWLIKQNSGGRGIGIYVKDECIAETWAKVINEQWHEYMVQQYVDQQQFTYPDSPDDGPVSLVGMLLCYNDHSFGPGLFRASAACVVNVHQGRAVIFPPMVLRS</sequence>
<protein>
    <recommendedName>
        <fullName evidence="3">Circularly permuted ATP-grasp superfamily protein</fullName>
    </recommendedName>
</protein>
<evidence type="ECO:0000313" key="2">
    <source>
        <dbReference type="Proteomes" id="UP000317010"/>
    </source>
</evidence>
<dbReference type="RefSeq" id="WP_144915737.1">
    <property type="nucleotide sequence ID" value="NZ_VLLI01000014.1"/>
</dbReference>